<evidence type="ECO:0000256" key="1">
    <source>
        <dbReference type="SAM" id="MobiDB-lite"/>
    </source>
</evidence>
<keyword evidence="2" id="KW-0812">Transmembrane</keyword>
<sequence length="216" mass="21884">MDERKLEELFRDSVQSVPPSSFDEHDVARASRRITARRRMAAVGGTVVAAAVLVGGVGLGTGLFGQSETSHVASKSVPETASSSPRFDGPGVLGDRSGCGPDAQLAAAVTRQLPEAAETAPVAAKPCPSGSKTALFVLRDGAATGSVTVIVGPVGTIPPDQTTPGDVRRPDGTELSVRQARSGKLVVVLSDPDAGSPAAPYGARIASIAGDLAAQY</sequence>
<dbReference type="EMBL" id="PJNB01000001">
    <property type="protein sequence ID" value="PKW13239.1"/>
    <property type="molecule type" value="Genomic_DNA"/>
</dbReference>
<organism evidence="3 4">
    <name type="scientific">Saccharopolyspora spinosa</name>
    <dbReference type="NCBI Taxonomy" id="60894"/>
    <lineage>
        <taxon>Bacteria</taxon>
        <taxon>Bacillati</taxon>
        <taxon>Actinomycetota</taxon>
        <taxon>Actinomycetes</taxon>
        <taxon>Pseudonocardiales</taxon>
        <taxon>Pseudonocardiaceae</taxon>
        <taxon>Saccharopolyspora</taxon>
    </lineage>
</organism>
<name>A0A2N3XRG0_SACSN</name>
<feature type="transmembrane region" description="Helical" evidence="2">
    <location>
        <begin position="41"/>
        <end position="65"/>
    </location>
</feature>
<comment type="caution">
    <text evidence="3">The sequence shown here is derived from an EMBL/GenBank/DDBJ whole genome shotgun (WGS) entry which is preliminary data.</text>
</comment>
<keyword evidence="2" id="KW-1133">Transmembrane helix</keyword>
<dbReference type="STRING" id="994479.GCA_000194155_06143"/>
<protein>
    <submittedName>
        <fullName evidence="3">Uncharacterized protein</fullName>
    </submittedName>
</protein>
<gene>
    <name evidence="3" type="ORF">A8926_0748</name>
</gene>
<dbReference type="RefSeq" id="WP_010312742.1">
    <property type="nucleotide sequence ID" value="NZ_CP061007.1"/>
</dbReference>
<feature type="compositionally biased region" description="Basic and acidic residues" evidence="1">
    <location>
        <begin position="1"/>
        <end position="11"/>
    </location>
</feature>
<dbReference type="AlphaFoldDB" id="A0A2N3XRG0"/>
<feature type="region of interest" description="Disordered" evidence="1">
    <location>
        <begin position="1"/>
        <end position="26"/>
    </location>
</feature>
<dbReference type="OrthoDB" id="3698019at2"/>
<keyword evidence="2" id="KW-0472">Membrane</keyword>
<accession>A0A2N3XRG0</accession>
<reference evidence="3" key="1">
    <citation type="submission" date="2017-12" db="EMBL/GenBank/DDBJ databases">
        <title>Sequencing the genomes of 1000 Actinobacteria strains.</title>
        <authorList>
            <person name="Klenk H.-P."/>
        </authorList>
    </citation>
    <scope>NUCLEOTIDE SEQUENCE [LARGE SCALE GENOMIC DNA]</scope>
    <source>
        <strain evidence="3">DSM 44228</strain>
    </source>
</reference>
<keyword evidence="4" id="KW-1185">Reference proteome</keyword>
<evidence type="ECO:0000313" key="3">
    <source>
        <dbReference type="EMBL" id="PKW13239.1"/>
    </source>
</evidence>
<proteinExistence type="predicted"/>
<evidence type="ECO:0000256" key="2">
    <source>
        <dbReference type="SAM" id="Phobius"/>
    </source>
</evidence>
<evidence type="ECO:0000313" key="4">
    <source>
        <dbReference type="Proteomes" id="UP000233786"/>
    </source>
</evidence>
<dbReference type="Proteomes" id="UP000233786">
    <property type="component" value="Unassembled WGS sequence"/>
</dbReference>